<proteinExistence type="predicted"/>
<dbReference type="AlphaFoldDB" id="A0A8S1NPY4"/>
<feature type="coiled-coil region" evidence="1">
    <location>
        <begin position="430"/>
        <end position="529"/>
    </location>
</feature>
<dbReference type="OMA" id="FIRYENE"/>
<feature type="coiled-coil region" evidence="1">
    <location>
        <begin position="352"/>
        <end position="400"/>
    </location>
</feature>
<feature type="coiled-coil region" evidence="1">
    <location>
        <begin position="261"/>
        <end position="288"/>
    </location>
</feature>
<protein>
    <submittedName>
        <fullName evidence="2">Uncharacterized protein</fullName>
    </submittedName>
</protein>
<organism evidence="2 3">
    <name type="scientific">Paramecium primaurelia</name>
    <dbReference type="NCBI Taxonomy" id="5886"/>
    <lineage>
        <taxon>Eukaryota</taxon>
        <taxon>Sar</taxon>
        <taxon>Alveolata</taxon>
        <taxon>Ciliophora</taxon>
        <taxon>Intramacronucleata</taxon>
        <taxon>Oligohymenophorea</taxon>
        <taxon>Peniculida</taxon>
        <taxon>Parameciidae</taxon>
        <taxon>Paramecium</taxon>
    </lineage>
</organism>
<gene>
    <name evidence="2" type="ORF">PPRIM_AZ9-3.1.T0930069</name>
</gene>
<evidence type="ECO:0000313" key="2">
    <source>
        <dbReference type="EMBL" id="CAD8093429.1"/>
    </source>
</evidence>
<evidence type="ECO:0000313" key="3">
    <source>
        <dbReference type="Proteomes" id="UP000688137"/>
    </source>
</evidence>
<reference evidence="2" key="1">
    <citation type="submission" date="2021-01" db="EMBL/GenBank/DDBJ databases">
        <authorList>
            <consortium name="Genoscope - CEA"/>
            <person name="William W."/>
        </authorList>
    </citation>
    <scope>NUCLEOTIDE SEQUENCE</scope>
</reference>
<keyword evidence="3" id="KW-1185">Reference proteome</keyword>
<dbReference type="Proteomes" id="UP000688137">
    <property type="component" value="Unassembled WGS sequence"/>
</dbReference>
<comment type="caution">
    <text evidence="2">The sequence shown here is derived from an EMBL/GenBank/DDBJ whole genome shotgun (WGS) entry which is preliminary data.</text>
</comment>
<evidence type="ECO:0000256" key="1">
    <source>
        <dbReference type="SAM" id="Coils"/>
    </source>
</evidence>
<sequence length="974" mass="115686">MFDNQKITPQFIKQCLQTTENYKQTVLIKQAVQNNQVHLFETICITITEILALNDQNPPFAKLYAVRLSKELMDIFNLTFVYLFEKHTIESFIYYSEFGDPNDQQRGRTIFQIDSDKTIRQIGISLSRFTSECINAWALFFPETPSGEPTKFIKLQQNMINKGFKFDTWDYYKQDFVKKYEKKQTNQNVQTVQIPNGQKGIILERQKIYILSCQKLLDLVADICLKNQQWVPDLFIRYENEIIAKNNDVEILVNQLKSINQEDLAKQIIEQAAKLKQLENDLISLNRATYMEFRRKYIQDPTKDGEKSIKYVGPVKTQVLHQPSVALSSEEQILSNQFLQTQKISIQEQSNVNLQKNDTVQLQKQLEEERNNCRYLQGQNEKLEQEKMQIQQQLTMIQQEFNNYKINSEKLIKQSKDEHNLEINNYIIERQKLYSEKQTMLSQIEQLNKQQINGIEQQNNEQITQLKREIENLKQNQEIKINNLSIQIDEYQLKIKEQQTNQENLNLQLNLYKAQLKQKQIEYQILEEKQNKESLILKQQVIDTQKKVNEIQIQLVKKDEEFKQLDSIYQALRKENQLKKKNLESQQQTDRFRQSNNIDNQNKTILKQQQFEIDHQKTNNLFTVEENELNQNIQQINQDLDNINKPKYQILQRPIFFKHFPQNLKFQNDQVPQRRRPITSENLDLIFPYQTPQEYYQNKKQKLRKGKEINFLQDFYDLSYLNQENQVFFKQRCLGSQGILFVNCWIELGLSYQTQVSQNKAYFSYGLYIKQIQKGKKDIKVDYLEVEKFQQFWASKQTFSKQQVQDSNDLIEILVESNVFIQQVLTLMISLSGINSFQISIPIYICQQIIYSDIKIGDFKNGWKKKYNSIIRTSMLKLNKQIMKDINNFMKLIPKIIIINPNKIQDFEIGQSAIKLGGQGKLQDTEFLIKFEILPTDMIYIYISYKSDLNTNQKQKLQQILKGYALIFIENNYA</sequence>
<accession>A0A8S1NPY4</accession>
<name>A0A8S1NPY4_PARPR</name>
<dbReference type="EMBL" id="CAJJDM010000096">
    <property type="protein sequence ID" value="CAD8093429.1"/>
    <property type="molecule type" value="Genomic_DNA"/>
</dbReference>
<keyword evidence="1" id="KW-0175">Coiled coil</keyword>